<dbReference type="EMBL" id="JAACJO010000002">
    <property type="protein sequence ID" value="KAF5361932.1"/>
    <property type="molecule type" value="Genomic_DNA"/>
</dbReference>
<feature type="region of interest" description="Disordered" evidence="2">
    <location>
        <begin position="53"/>
        <end position="86"/>
    </location>
</feature>
<name>A0A8H5GBK1_9AGAR</name>
<dbReference type="InterPro" id="IPR007111">
    <property type="entry name" value="NACHT_NTPase"/>
</dbReference>
<evidence type="ECO:0000313" key="4">
    <source>
        <dbReference type="EMBL" id="KAF5361932.1"/>
    </source>
</evidence>
<sequence>MVAPPRIPVRASPRPETTNFTDTSIKDSSRTLLVQSPQGLTAQTTIAIGGSVLPSGNIRGSTQEVATDRSRQRVRPPPTARTDKPLPIIPEMLSTLSVQPSGMVHHKGEIDSTSFVSTCKSQQGLGSFQNASNFSVNQPVMIDHIEHLEVHQSSDANGNSLVTLSIVKADFSPKVFATMRDEYVLAGAEYNSSERDDPPRCHPDTRTRFLEELEAHIYSGSRFIWLHGPAGAGKSAIMQTLAEIISPSLACSTLFFSRLDKRQDCKKIFTTLAYNFAIVNAEYRRFLKDRLTSEPGFLAKSLQEQFKRLFILPFLDNHAATNARPWVVIIDGFDESSSETDQCRVLGLIRESILHHSTTTPFVWVISSRAEAHLNGPFSSIEAEIPSFWKTEVSIGTEEASRSAEIYFRTEFAQIRQNYADALPRLWPSEVDLVNLAVASWGLYIFSKTLSGYIAEEDPPDRLERIKYLIKHSGDTSANVSKGKRDNPFRLLDILYTMIMSDIPPNSSPVIPSDDPKRANPNTAYLLDVCNILQLKHHTVYIALRKLCSVLLIPPPEKAHEDGVQFRHVSFADFLVDESRSKEYHISLSNELLKIWQGYCKIAKQSLYQPGRITLTWEPENPAISVFELERRLAQRARSKWLELLTEFFHDSTLCRCNLQYRFSPKISEAVDVLRDLSPFIAGIPRNLGMISKIYYWLCRQHAPTRLQAHVVVRQFALGQLSENDLESMFQGILMRGWACYAPNNQIDLTGLRASEWDRLRQAARFGKEDLLGKHDDNSRVTWRVLGELLRAKEARAAQQGGITVTVMELRPSEFFVIIGPCAAYPPFEERRIPYLVFPFIEPIQTVGAQVSQESSSSSARML</sequence>
<dbReference type="AlphaFoldDB" id="A0A8H5GBK1"/>
<dbReference type="SUPFAM" id="SSF52540">
    <property type="entry name" value="P-loop containing nucleoside triphosphate hydrolases"/>
    <property type="match status" value="1"/>
</dbReference>
<feature type="domain" description="NACHT" evidence="3">
    <location>
        <begin position="222"/>
        <end position="375"/>
    </location>
</feature>
<dbReference type="Pfam" id="PF24883">
    <property type="entry name" value="NPHP3_N"/>
    <property type="match status" value="1"/>
</dbReference>
<dbReference type="PROSITE" id="PS50837">
    <property type="entry name" value="NACHT"/>
    <property type="match status" value="1"/>
</dbReference>
<dbReference type="Gene3D" id="3.40.50.300">
    <property type="entry name" value="P-loop containing nucleotide triphosphate hydrolases"/>
    <property type="match status" value="1"/>
</dbReference>
<keyword evidence="1" id="KW-0677">Repeat</keyword>
<protein>
    <recommendedName>
        <fullName evidence="3">NACHT domain-containing protein</fullName>
    </recommendedName>
</protein>
<evidence type="ECO:0000259" key="3">
    <source>
        <dbReference type="PROSITE" id="PS50837"/>
    </source>
</evidence>
<gene>
    <name evidence="4" type="ORF">D9756_002628</name>
</gene>
<reference evidence="4 5" key="1">
    <citation type="journal article" date="2020" name="ISME J.">
        <title>Uncovering the hidden diversity of litter-decomposition mechanisms in mushroom-forming fungi.</title>
        <authorList>
            <person name="Floudas D."/>
            <person name="Bentzer J."/>
            <person name="Ahren D."/>
            <person name="Johansson T."/>
            <person name="Persson P."/>
            <person name="Tunlid A."/>
        </authorList>
    </citation>
    <scope>NUCLEOTIDE SEQUENCE [LARGE SCALE GENOMIC DNA]</scope>
    <source>
        <strain evidence="4 5">CBS 146.42</strain>
    </source>
</reference>
<dbReference type="InterPro" id="IPR056884">
    <property type="entry name" value="NPHP3-like_N"/>
</dbReference>
<evidence type="ECO:0000256" key="1">
    <source>
        <dbReference type="ARBA" id="ARBA00022737"/>
    </source>
</evidence>
<organism evidence="4 5">
    <name type="scientific">Leucocoprinus leucothites</name>
    <dbReference type="NCBI Taxonomy" id="201217"/>
    <lineage>
        <taxon>Eukaryota</taxon>
        <taxon>Fungi</taxon>
        <taxon>Dikarya</taxon>
        <taxon>Basidiomycota</taxon>
        <taxon>Agaricomycotina</taxon>
        <taxon>Agaricomycetes</taxon>
        <taxon>Agaricomycetidae</taxon>
        <taxon>Agaricales</taxon>
        <taxon>Agaricineae</taxon>
        <taxon>Agaricaceae</taxon>
        <taxon>Leucocoprinus</taxon>
    </lineage>
</organism>
<evidence type="ECO:0000256" key="2">
    <source>
        <dbReference type="SAM" id="MobiDB-lite"/>
    </source>
</evidence>
<evidence type="ECO:0000313" key="5">
    <source>
        <dbReference type="Proteomes" id="UP000559027"/>
    </source>
</evidence>
<feature type="region of interest" description="Disordered" evidence="2">
    <location>
        <begin position="1"/>
        <end position="23"/>
    </location>
</feature>
<proteinExistence type="predicted"/>
<dbReference type="Proteomes" id="UP000559027">
    <property type="component" value="Unassembled WGS sequence"/>
</dbReference>
<accession>A0A8H5GBK1</accession>
<comment type="caution">
    <text evidence="4">The sequence shown here is derived from an EMBL/GenBank/DDBJ whole genome shotgun (WGS) entry which is preliminary data.</text>
</comment>
<keyword evidence="5" id="KW-1185">Reference proteome</keyword>
<dbReference type="InterPro" id="IPR027417">
    <property type="entry name" value="P-loop_NTPase"/>
</dbReference>
<dbReference type="OrthoDB" id="3006536at2759"/>